<keyword evidence="1" id="KW-0812">Transmembrane</keyword>
<gene>
    <name evidence="2" type="ORF">IAB80_05745</name>
</gene>
<name>A0A9D9NLQ7_9BACT</name>
<organism evidence="2 3">
    <name type="scientific">Candidatus Cryptobacteroides excrementipullorum</name>
    <dbReference type="NCBI Taxonomy" id="2840761"/>
    <lineage>
        <taxon>Bacteria</taxon>
        <taxon>Pseudomonadati</taxon>
        <taxon>Bacteroidota</taxon>
        <taxon>Bacteroidia</taxon>
        <taxon>Bacteroidales</taxon>
        <taxon>Candidatus Cryptobacteroides</taxon>
    </lineage>
</organism>
<evidence type="ECO:0000313" key="2">
    <source>
        <dbReference type="EMBL" id="MBO8478369.1"/>
    </source>
</evidence>
<proteinExistence type="predicted"/>
<dbReference type="AlphaFoldDB" id="A0A9D9NLQ7"/>
<keyword evidence="1" id="KW-0472">Membrane</keyword>
<evidence type="ECO:0000256" key="1">
    <source>
        <dbReference type="SAM" id="Phobius"/>
    </source>
</evidence>
<feature type="transmembrane region" description="Helical" evidence="1">
    <location>
        <begin position="6"/>
        <end position="26"/>
    </location>
</feature>
<dbReference type="EMBL" id="JADILZ010000046">
    <property type="protein sequence ID" value="MBO8478369.1"/>
    <property type="molecule type" value="Genomic_DNA"/>
</dbReference>
<sequence length="139" mass="14719">MHAVAIHIVSDTFLPLMISGVLAYTAMNVRLEKKHAGIALKAVALVAMHACFIWGFSKIRHSLSGFPEIAGQDNAAALAVKIFAVSVITLGAIGYIACAGNVAWKSGARKRNAVLLAACISGAAALLFLTELYVWLIIR</sequence>
<reference evidence="2" key="2">
    <citation type="journal article" date="2021" name="PeerJ">
        <title>Extensive microbial diversity within the chicken gut microbiome revealed by metagenomics and culture.</title>
        <authorList>
            <person name="Gilroy R."/>
            <person name="Ravi A."/>
            <person name="Getino M."/>
            <person name="Pursley I."/>
            <person name="Horton D.L."/>
            <person name="Alikhan N.F."/>
            <person name="Baker D."/>
            <person name="Gharbi K."/>
            <person name="Hall N."/>
            <person name="Watson M."/>
            <person name="Adriaenssens E.M."/>
            <person name="Foster-Nyarko E."/>
            <person name="Jarju S."/>
            <person name="Secka A."/>
            <person name="Antonio M."/>
            <person name="Oren A."/>
            <person name="Chaudhuri R.R."/>
            <person name="La Ragione R."/>
            <person name="Hildebrand F."/>
            <person name="Pallen M.J."/>
        </authorList>
    </citation>
    <scope>NUCLEOTIDE SEQUENCE</scope>
    <source>
        <strain evidence="2">2478</strain>
    </source>
</reference>
<protein>
    <submittedName>
        <fullName evidence="2">Uncharacterized protein</fullName>
    </submittedName>
</protein>
<feature type="transmembrane region" description="Helical" evidence="1">
    <location>
        <begin position="38"/>
        <end position="56"/>
    </location>
</feature>
<dbReference type="Proteomes" id="UP000823771">
    <property type="component" value="Unassembled WGS sequence"/>
</dbReference>
<evidence type="ECO:0000313" key="3">
    <source>
        <dbReference type="Proteomes" id="UP000823771"/>
    </source>
</evidence>
<feature type="transmembrane region" description="Helical" evidence="1">
    <location>
        <begin position="76"/>
        <end position="102"/>
    </location>
</feature>
<accession>A0A9D9NLQ7</accession>
<feature type="transmembrane region" description="Helical" evidence="1">
    <location>
        <begin position="114"/>
        <end position="138"/>
    </location>
</feature>
<comment type="caution">
    <text evidence="2">The sequence shown here is derived from an EMBL/GenBank/DDBJ whole genome shotgun (WGS) entry which is preliminary data.</text>
</comment>
<reference evidence="2" key="1">
    <citation type="submission" date="2020-10" db="EMBL/GenBank/DDBJ databases">
        <authorList>
            <person name="Gilroy R."/>
        </authorList>
    </citation>
    <scope>NUCLEOTIDE SEQUENCE</scope>
    <source>
        <strain evidence="2">2478</strain>
    </source>
</reference>
<keyword evidence="1" id="KW-1133">Transmembrane helix</keyword>